<dbReference type="SMART" id="SM00322">
    <property type="entry name" value="KH"/>
    <property type="match status" value="3"/>
</dbReference>
<feature type="domain" description="K Homology" evidence="4">
    <location>
        <begin position="106"/>
        <end position="179"/>
    </location>
</feature>
<feature type="compositionally biased region" description="Acidic residues" evidence="3">
    <location>
        <begin position="66"/>
        <end position="77"/>
    </location>
</feature>
<gene>
    <name evidence="5" type="primary">PCBP1_0</name>
    <name evidence="5" type="ORF">g.71503</name>
</gene>
<dbReference type="Gene3D" id="3.30.310.210">
    <property type="match status" value="1"/>
</dbReference>
<feature type="region of interest" description="Disordered" evidence="3">
    <location>
        <begin position="28"/>
        <end position="99"/>
    </location>
</feature>
<organism evidence="5">
    <name type="scientific">Anthurium amnicola</name>
    <dbReference type="NCBI Taxonomy" id="1678845"/>
    <lineage>
        <taxon>Eukaryota</taxon>
        <taxon>Viridiplantae</taxon>
        <taxon>Streptophyta</taxon>
        <taxon>Embryophyta</taxon>
        <taxon>Tracheophyta</taxon>
        <taxon>Spermatophyta</taxon>
        <taxon>Magnoliopsida</taxon>
        <taxon>Liliopsida</taxon>
        <taxon>Araceae</taxon>
        <taxon>Pothoideae</taxon>
        <taxon>Potheae</taxon>
        <taxon>Anthurium</taxon>
    </lineage>
</organism>
<dbReference type="SUPFAM" id="SSF54791">
    <property type="entry name" value="Eukaryotic type KH-domain (KH-domain type I)"/>
    <property type="match status" value="3"/>
</dbReference>
<feature type="non-terminal residue" evidence="5">
    <location>
        <position position="1"/>
    </location>
</feature>
<dbReference type="CDD" id="cd22461">
    <property type="entry name" value="KH-I_PEPPER_like_rpt3"/>
    <property type="match status" value="1"/>
</dbReference>
<sequence length="504" mass="53483">KGVTVSPSPHSVALNPISLLRRSMAIGELGNGAPDMPESNASPLSFPSTGVEAEAAELSEPSPPPQEEEMEEEEDGAGGDGLQQATKAPAAAPAAEEVKKWPGWPGDSVFRMIVPVLKVGSIIGRKGELIKKLCEETRARVRILEGAIGTSDRIVLISGQEEPEAAVSPAMNAALRIFKRINGITESEDGTLAAPAGSTVCSIRLLVASSQAINLIGKGGMSIKSIQEGSGATLRVLSKEEVPFYATSDERIVEIQGESLKVLKALDGVVGHLRKFLVDHSVVSLFEKTHSSAASSIPQNHAADAWAESTPSLKQISHTGITSDYPIQLKRDSLFVDRETQHDSQTQRSGLSLYGQDPAIARSRSSGLGHPMAALITQVTQTMQIPLSYAEDIIGVAGKNIAYIRRGSGAAITLQETRGLPSEMTVEIKGTAEQVQSAQELINEFVSGRKEPALSSYASSYGGVDTGLRSSYSQLPSATYPSMRSQTYGGYGSSGISGYDRYRY</sequence>
<keyword evidence="2" id="KW-0694">RNA-binding</keyword>
<evidence type="ECO:0000313" key="5">
    <source>
        <dbReference type="EMBL" id="JAT58787.1"/>
    </source>
</evidence>
<evidence type="ECO:0000256" key="1">
    <source>
        <dbReference type="ARBA" id="ARBA00022737"/>
    </source>
</evidence>
<evidence type="ECO:0000259" key="4">
    <source>
        <dbReference type="SMART" id="SM00322"/>
    </source>
</evidence>
<dbReference type="GO" id="GO:0003723">
    <property type="term" value="F:RNA binding"/>
    <property type="evidence" value="ECO:0007669"/>
    <property type="project" value="UniProtKB-UniRule"/>
</dbReference>
<protein>
    <submittedName>
        <fullName evidence="5">Poly(RC)-binding protein 1</fullName>
    </submittedName>
</protein>
<dbReference type="InterPro" id="IPR004088">
    <property type="entry name" value="KH_dom_type_1"/>
</dbReference>
<dbReference type="AlphaFoldDB" id="A0A1D1YVU9"/>
<dbReference type="PROSITE" id="PS50084">
    <property type="entry name" value="KH_TYPE_1"/>
    <property type="match status" value="3"/>
</dbReference>
<reference evidence="5" key="1">
    <citation type="submission" date="2015-07" db="EMBL/GenBank/DDBJ databases">
        <title>Transcriptome Assembly of Anthurium amnicola.</title>
        <authorList>
            <person name="Suzuki J."/>
        </authorList>
    </citation>
    <scope>NUCLEOTIDE SEQUENCE</scope>
</reference>
<dbReference type="InterPro" id="IPR036612">
    <property type="entry name" value="KH_dom_type_1_sf"/>
</dbReference>
<accession>A0A1D1YVU9</accession>
<proteinExistence type="predicted"/>
<keyword evidence="1" id="KW-0677">Repeat</keyword>
<dbReference type="CDD" id="cd22460">
    <property type="entry name" value="KH-I_PEPPER_rpt2_like"/>
    <property type="match status" value="1"/>
</dbReference>
<dbReference type="InterPro" id="IPR004087">
    <property type="entry name" value="KH_dom"/>
</dbReference>
<dbReference type="Gene3D" id="3.30.1370.10">
    <property type="entry name" value="K Homology domain, type 1"/>
    <property type="match status" value="1"/>
</dbReference>
<dbReference type="EMBL" id="GDJX01009149">
    <property type="protein sequence ID" value="JAT58787.1"/>
    <property type="molecule type" value="Transcribed_RNA"/>
</dbReference>
<dbReference type="PANTHER" id="PTHR10288">
    <property type="entry name" value="KH DOMAIN CONTAINING RNA BINDING PROTEIN"/>
    <property type="match status" value="1"/>
</dbReference>
<feature type="domain" description="K Homology" evidence="4">
    <location>
        <begin position="199"/>
        <end position="274"/>
    </location>
</feature>
<evidence type="ECO:0000256" key="2">
    <source>
        <dbReference type="PROSITE-ProRule" id="PRU00117"/>
    </source>
</evidence>
<evidence type="ECO:0000256" key="3">
    <source>
        <dbReference type="SAM" id="MobiDB-lite"/>
    </source>
</evidence>
<dbReference type="CDD" id="cd22459">
    <property type="entry name" value="KH-I_PEPPER_rpt1_like"/>
    <property type="match status" value="1"/>
</dbReference>
<name>A0A1D1YVU9_9ARAE</name>
<feature type="domain" description="K Homology" evidence="4">
    <location>
        <begin position="377"/>
        <end position="447"/>
    </location>
</feature>
<dbReference type="Pfam" id="PF00013">
    <property type="entry name" value="KH_1"/>
    <property type="match status" value="3"/>
</dbReference>
<feature type="compositionally biased region" description="Polar residues" evidence="3">
    <location>
        <begin position="39"/>
        <end position="48"/>
    </location>
</feature>